<evidence type="ECO:0000313" key="2">
    <source>
        <dbReference type="EMBL" id="PNF13825.1"/>
    </source>
</evidence>
<evidence type="ECO:0000313" key="3">
    <source>
        <dbReference type="Proteomes" id="UP000235965"/>
    </source>
</evidence>
<dbReference type="Pfam" id="PF00501">
    <property type="entry name" value="AMP-binding"/>
    <property type="match status" value="1"/>
</dbReference>
<dbReference type="OrthoDB" id="10253115at2759"/>
<dbReference type="InterPro" id="IPR000873">
    <property type="entry name" value="AMP-dep_synth/lig_dom"/>
</dbReference>
<keyword evidence="3" id="KW-1185">Reference proteome</keyword>
<dbReference type="PANTHER" id="PTHR42814">
    <property type="entry name" value="AMP-BINDING DOMAIN-CONTAINING PROTEIN"/>
    <property type="match status" value="1"/>
</dbReference>
<dbReference type="SUPFAM" id="SSF56801">
    <property type="entry name" value="Acetyl-CoA synthetase-like"/>
    <property type="match status" value="1"/>
</dbReference>
<dbReference type="PANTHER" id="PTHR42814:SF3">
    <property type="entry name" value="BETA-N-ACETYLHEXOSAMINIDASE"/>
    <property type="match status" value="1"/>
</dbReference>
<dbReference type="EMBL" id="NEVH01027075">
    <property type="protein sequence ID" value="PNF13825.1"/>
    <property type="molecule type" value="Genomic_DNA"/>
</dbReference>
<proteinExistence type="predicted"/>
<accession>A0A2J7PBW2</accession>
<gene>
    <name evidence="2" type="ORF">B7P43_G12428</name>
</gene>
<dbReference type="Proteomes" id="UP000235965">
    <property type="component" value="Unassembled WGS sequence"/>
</dbReference>
<dbReference type="InParanoid" id="A0A2J7PBW2"/>
<name>A0A2J7PBW2_9NEOP</name>
<dbReference type="AlphaFoldDB" id="A0A2J7PBW2"/>
<dbReference type="STRING" id="105785.A0A2J7PBW2"/>
<comment type="caution">
    <text evidence="2">The sequence shown here is derived from an EMBL/GenBank/DDBJ whole genome shotgun (WGS) entry which is preliminary data.</text>
</comment>
<sequence length="251" mass="27695">MAQAASRWLPDPGSGQVGFVVDKVALGRIFSEYFGFPCQSSFYQIPHYHNHPGQARSEAGIVDSNPTQGIDVWSIAPNGHKPSYWHSLGTEPMTHHTIGQLVDIAAERWGDKEALLSLYQDHRITFSEARDKADHLAAGLLQLGLSPGDRLAIWGPNSIQWYISRLAAARGGFIAVQIDPAYQAPELLHSLTKVGVKALISTESYKTSCSYQILRAVIPELDNCPESGDQLRCAKVPSLRSLVIMSNRQYR</sequence>
<feature type="domain" description="AMP-dependent synthetase/ligase" evidence="1">
    <location>
        <begin position="105"/>
        <end position="205"/>
    </location>
</feature>
<evidence type="ECO:0000259" key="1">
    <source>
        <dbReference type="Pfam" id="PF00501"/>
    </source>
</evidence>
<organism evidence="2 3">
    <name type="scientific">Cryptotermes secundus</name>
    <dbReference type="NCBI Taxonomy" id="105785"/>
    <lineage>
        <taxon>Eukaryota</taxon>
        <taxon>Metazoa</taxon>
        <taxon>Ecdysozoa</taxon>
        <taxon>Arthropoda</taxon>
        <taxon>Hexapoda</taxon>
        <taxon>Insecta</taxon>
        <taxon>Pterygota</taxon>
        <taxon>Neoptera</taxon>
        <taxon>Polyneoptera</taxon>
        <taxon>Dictyoptera</taxon>
        <taxon>Blattodea</taxon>
        <taxon>Blattoidea</taxon>
        <taxon>Termitoidae</taxon>
        <taxon>Kalotermitidae</taxon>
        <taxon>Cryptotermitinae</taxon>
        <taxon>Cryptotermes</taxon>
    </lineage>
</organism>
<reference evidence="2 3" key="1">
    <citation type="submission" date="2017-12" db="EMBL/GenBank/DDBJ databases">
        <title>Hemimetabolous genomes reveal molecular basis of termite eusociality.</title>
        <authorList>
            <person name="Harrison M.C."/>
            <person name="Jongepier E."/>
            <person name="Robertson H.M."/>
            <person name="Arning N."/>
            <person name="Bitard-Feildel T."/>
            <person name="Chao H."/>
            <person name="Childers C.P."/>
            <person name="Dinh H."/>
            <person name="Doddapaneni H."/>
            <person name="Dugan S."/>
            <person name="Gowin J."/>
            <person name="Greiner C."/>
            <person name="Han Y."/>
            <person name="Hu H."/>
            <person name="Hughes D.S.T."/>
            <person name="Huylmans A.-K."/>
            <person name="Kemena C."/>
            <person name="Kremer L.P.M."/>
            <person name="Lee S.L."/>
            <person name="Lopez-Ezquerra A."/>
            <person name="Mallet L."/>
            <person name="Monroy-Kuhn J.M."/>
            <person name="Moser A."/>
            <person name="Murali S.C."/>
            <person name="Muzny D.M."/>
            <person name="Otani S."/>
            <person name="Piulachs M.-D."/>
            <person name="Poelchau M."/>
            <person name="Qu J."/>
            <person name="Schaub F."/>
            <person name="Wada-Katsumata A."/>
            <person name="Worley K.C."/>
            <person name="Xie Q."/>
            <person name="Ylla G."/>
            <person name="Poulsen M."/>
            <person name="Gibbs R.A."/>
            <person name="Schal C."/>
            <person name="Richards S."/>
            <person name="Belles X."/>
            <person name="Korb J."/>
            <person name="Bornberg-Bauer E."/>
        </authorList>
    </citation>
    <scope>NUCLEOTIDE SEQUENCE [LARGE SCALE GENOMIC DNA]</scope>
    <source>
        <tissue evidence="2">Whole body</tissue>
    </source>
</reference>
<dbReference type="Gene3D" id="3.40.50.980">
    <property type="match status" value="1"/>
</dbReference>
<protein>
    <recommendedName>
        <fullName evidence="1">AMP-dependent synthetase/ligase domain-containing protein</fullName>
    </recommendedName>
</protein>